<gene>
    <name evidence="4" type="ORF">PIB30_078291</name>
</gene>
<feature type="repeat" description="PPR" evidence="3">
    <location>
        <begin position="371"/>
        <end position="405"/>
    </location>
</feature>
<dbReference type="InterPro" id="IPR050667">
    <property type="entry name" value="PPR-containing_protein"/>
</dbReference>
<dbReference type="EMBL" id="JASCZI010091698">
    <property type="protein sequence ID" value="MED6151020.1"/>
    <property type="molecule type" value="Genomic_DNA"/>
</dbReference>
<feature type="repeat" description="PPR" evidence="3">
    <location>
        <begin position="1066"/>
        <end position="1100"/>
    </location>
</feature>
<name>A0ABU6TQC7_9FABA</name>
<dbReference type="PROSITE" id="PS51375">
    <property type="entry name" value="PPR"/>
    <property type="match status" value="12"/>
</dbReference>
<keyword evidence="2" id="KW-0677">Repeat</keyword>
<feature type="repeat" description="PPR" evidence="3">
    <location>
        <begin position="1136"/>
        <end position="1170"/>
    </location>
</feature>
<feature type="repeat" description="PPR" evidence="3">
    <location>
        <begin position="1171"/>
        <end position="1205"/>
    </location>
</feature>
<dbReference type="Pfam" id="PF01535">
    <property type="entry name" value="PPR"/>
    <property type="match status" value="6"/>
</dbReference>
<dbReference type="InterPro" id="IPR002885">
    <property type="entry name" value="PPR_rpt"/>
</dbReference>
<feature type="repeat" description="PPR" evidence="3">
    <location>
        <begin position="751"/>
        <end position="785"/>
    </location>
</feature>
<feature type="repeat" description="PPR" evidence="3">
    <location>
        <begin position="821"/>
        <end position="855"/>
    </location>
</feature>
<evidence type="ECO:0000256" key="2">
    <source>
        <dbReference type="ARBA" id="ARBA00022737"/>
    </source>
</evidence>
<feature type="repeat" description="PPR" evidence="3">
    <location>
        <begin position="961"/>
        <end position="995"/>
    </location>
</feature>
<organism evidence="4 5">
    <name type="scientific">Stylosanthes scabra</name>
    <dbReference type="NCBI Taxonomy" id="79078"/>
    <lineage>
        <taxon>Eukaryota</taxon>
        <taxon>Viridiplantae</taxon>
        <taxon>Streptophyta</taxon>
        <taxon>Embryophyta</taxon>
        <taxon>Tracheophyta</taxon>
        <taxon>Spermatophyta</taxon>
        <taxon>Magnoliopsida</taxon>
        <taxon>eudicotyledons</taxon>
        <taxon>Gunneridae</taxon>
        <taxon>Pentapetalae</taxon>
        <taxon>rosids</taxon>
        <taxon>fabids</taxon>
        <taxon>Fabales</taxon>
        <taxon>Fabaceae</taxon>
        <taxon>Papilionoideae</taxon>
        <taxon>50 kb inversion clade</taxon>
        <taxon>dalbergioids sensu lato</taxon>
        <taxon>Dalbergieae</taxon>
        <taxon>Pterocarpus clade</taxon>
        <taxon>Stylosanthes</taxon>
    </lineage>
</organism>
<dbReference type="Pfam" id="PF12854">
    <property type="entry name" value="PPR_1"/>
    <property type="match status" value="1"/>
</dbReference>
<feature type="repeat" description="PPR" evidence="3">
    <location>
        <begin position="1101"/>
        <end position="1135"/>
    </location>
</feature>
<accession>A0ABU6TQC7</accession>
<dbReference type="Gene3D" id="1.25.40.10">
    <property type="entry name" value="Tetratricopeptide repeat domain"/>
    <property type="match status" value="8"/>
</dbReference>
<evidence type="ECO:0008006" key="6">
    <source>
        <dbReference type="Google" id="ProtNLM"/>
    </source>
</evidence>
<feature type="repeat" description="PPR" evidence="3">
    <location>
        <begin position="196"/>
        <end position="230"/>
    </location>
</feature>
<dbReference type="PANTHER" id="PTHR47939">
    <property type="entry name" value="MEMBRANE-ASSOCIATED SALT-INDUCIBLE PROTEIN-LIKE"/>
    <property type="match status" value="1"/>
</dbReference>
<feature type="repeat" description="PPR" evidence="3">
    <location>
        <begin position="406"/>
        <end position="440"/>
    </location>
</feature>
<dbReference type="Proteomes" id="UP001341840">
    <property type="component" value="Unassembled WGS sequence"/>
</dbReference>
<evidence type="ECO:0000256" key="3">
    <source>
        <dbReference type="PROSITE-ProRule" id="PRU00708"/>
    </source>
</evidence>
<dbReference type="InterPro" id="IPR011990">
    <property type="entry name" value="TPR-like_helical_dom_sf"/>
</dbReference>
<feature type="repeat" description="PPR" evidence="3">
    <location>
        <begin position="612"/>
        <end position="646"/>
    </location>
</feature>
<comment type="caution">
    <text evidence="4">The sequence shown here is derived from an EMBL/GenBank/DDBJ whole genome shotgun (WGS) entry which is preliminary data.</text>
</comment>
<sequence>MPSNLNAPLSLSTLRCRRRRHQLLNLYFNHFFSYFFSSFRSHSSSSSPSPSSTSTTQNVQLHLSTVDFHGLARSVLSKCSPLNNHTKPSLKDLLLDVSTIIPEITRKFWKLPQLEPQNVLELLVGYQSECAKVGVRVEKVRSLWEIFKLCGERNKGSKNLLGSHEIMASLLVRVGMLREADGLLFELVGQGIKLDNHEIFSFLIEGYADMRELERAVFVYDFMRGRGMIPSRQCYRVLVDLLVRMKRTEPAFRVLAEMVDFYGESNCAEAKALEKLVILLCGDGKILEARNIVKKVLLFNPKVSSLVFNEIAFAYCEKKDFKDLLSFFVEVKHVPSVVVANRVINSMCRSYSVKTAEIFLQELENIGFKLDKVTYGILIGWSCREGKLKNALNYLSLMLSKGLVPKIYTYNALISGLFKVGMIEHARHILDEMMDRGTLPDISTFRVLIAGYCRSRRFDLVKSLIHEMDSGGFIELSSMENPLTRAFTVLGFNPLNVRLKRDNDRRLSNTEFYDHIGNGLYLDADVDEYENRIAHILEESMIPEFSSYVRKECSNNNQTSALILVEEMLQWGKELLLPDFSMLVRQLCSSRSQVKSVINILDNIPQSANKLDPETLNLVVQAYSKKGLLCKAKALLDEMVENKIQIKNETYTAMLLPLLKKGNMKELNSYWNNACRNQWLPGLAEFKQLLVSICHWKMLGKALQLLEVMLLSYPSTRLDICHVFLEVLSTTGLSNVALLVLEELQHCFVLDHASYNKLIRGFCNEGKFSLAFTLLDDMLDKSLHPCLDVLVLLIPQLCKADRHEKAIALKDIIVKEKPSFSHDVYCALIHGFCKMGNLRKADTFFRDMLCNGLILNGKLCNILIQGHCYANDLRKVDELLCAAIRKNWELSHSSYRHLVRLMCMKGRVHFALSLKNLILAQCPLDDLIIYNILVFHLLSVGNSLIVNKIITEMEEKKIILDEVSYDFLVYGFWQCKDLSSALHYLTTMISKGLKPSKRSLRKVISSLCEAGELLKALELSHEMRLRGWAHDSVTQTAITESFLSRGKIQEAEMFLDSMEVESLTPDNIDYDYLIKHFCENGRLNKSVHLVNIMLKKSNIPSSFSYDSIIRGFCARKKLNDALDLYSEMLNLSLVPRIDTLEILVDSFCQDGRTEQAEQFLLAMVQRGETPTREMYCTVIKGYRTEKNLSKASDLMQAMQDSGYQPDFETHWSLISNLSNIKAKDSDNSKGFLSRLLSKSGFLKNK</sequence>
<protein>
    <recommendedName>
        <fullName evidence="6">Pentatricopeptide repeat-containing protein</fullName>
    </recommendedName>
</protein>
<evidence type="ECO:0000313" key="5">
    <source>
        <dbReference type="Proteomes" id="UP001341840"/>
    </source>
</evidence>
<dbReference type="PANTHER" id="PTHR47939:SF6">
    <property type="entry name" value="OS03G0168400 PROTEIN"/>
    <property type="match status" value="1"/>
</dbReference>
<keyword evidence="5" id="KW-1185">Reference proteome</keyword>
<dbReference type="NCBIfam" id="TIGR00756">
    <property type="entry name" value="PPR"/>
    <property type="match status" value="8"/>
</dbReference>
<evidence type="ECO:0000256" key="1">
    <source>
        <dbReference type="ARBA" id="ARBA00007626"/>
    </source>
</evidence>
<evidence type="ECO:0000313" key="4">
    <source>
        <dbReference type="EMBL" id="MED6151020.1"/>
    </source>
</evidence>
<feature type="repeat" description="PPR" evidence="3">
    <location>
        <begin position="441"/>
        <end position="475"/>
    </location>
</feature>
<reference evidence="4 5" key="1">
    <citation type="journal article" date="2023" name="Plants (Basel)">
        <title>Bridging the Gap: Combining Genomics and Transcriptomics Approaches to Understand Stylosanthes scabra, an Orphan Legume from the Brazilian Caatinga.</title>
        <authorList>
            <person name="Ferreira-Neto J.R.C."/>
            <person name="da Silva M.D."/>
            <person name="Binneck E."/>
            <person name="de Melo N.F."/>
            <person name="da Silva R.H."/>
            <person name="de Melo A.L.T.M."/>
            <person name="Pandolfi V."/>
            <person name="Bustamante F.O."/>
            <person name="Brasileiro-Vidal A.C."/>
            <person name="Benko-Iseppon A.M."/>
        </authorList>
    </citation>
    <scope>NUCLEOTIDE SEQUENCE [LARGE SCALE GENOMIC DNA]</scope>
    <source>
        <tissue evidence="4">Leaves</tissue>
    </source>
</reference>
<dbReference type="Pfam" id="PF13041">
    <property type="entry name" value="PPR_2"/>
    <property type="match status" value="2"/>
</dbReference>
<comment type="similarity">
    <text evidence="1">Belongs to the PPR family. P subfamily.</text>
</comment>
<proteinExistence type="inferred from homology"/>